<dbReference type="AlphaFoldDB" id="A0A836CLV5"/>
<dbReference type="GO" id="GO:0019005">
    <property type="term" value="C:SCF ubiquitin ligase complex"/>
    <property type="evidence" value="ECO:0007669"/>
    <property type="project" value="TreeGrafter"/>
</dbReference>
<organism evidence="1 2">
    <name type="scientific">Tribonema minus</name>
    <dbReference type="NCBI Taxonomy" id="303371"/>
    <lineage>
        <taxon>Eukaryota</taxon>
        <taxon>Sar</taxon>
        <taxon>Stramenopiles</taxon>
        <taxon>Ochrophyta</taxon>
        <taxon>PX clade</taxon>
        <taxon>Xanthophyceae</taxon>
        <taxon>Tribonematales</taxon>
        <taxon>Tribonemataceae</taxon>
        <taxon>Tribonema</taxon>
    </lineage>
</organism>
<dbReference type="GO" id="GO:0031146">
    <property type="term" value="P:SCF-dependent proteasomal ubiquitin-dependent protein catabolic process"/>
    <property type="evidence" value="ECO:0007669"/>
    <property type="project" value="TreeGrafter"/>
</dbReference>
<comment type="caution">
    <text evidence="1">The sequence shown here is derived from an EMBL/GenBank/DDBJ whole genome shotgun (WGS) entry which is preliminary data.</text>
</comment>
<dbReference type="Proteomes" id="UP000664859">
    <property type="component" value="Unassembled WGS sequence"/>
</dbReference>
<dbReference type="Gene3D" id="3.80.10.10">
    <property type="entry name" value="Ribonuclease Inhibitor"/>
    <property type="match status" value="2"/>
</dbReference>
<dbReference type="PANTHER" id="PTHR13318">
    <property type="entry name" value="PARTNER OF PAIRED, ISOFORM B-RELATED"/>
    <property type="match status" value="1"/>
</dbReference>
<evidence type="ECO:0000313" key="1">
    <source>
        <dbReference type="EMBL" id="KAG5190149.1"/>
    </source>
</evidence>
<dbReference type="SUPFAM" id="SSF52047">
    <property type="entry name" value="RNI-like"/>
    <property type="match status" value="1"/>
</dbReference>
<sequence length="331" mass="34463">MASLQAAQVLADLTSAGDGVTHHALVDTVLHRCGPHLRGIQVKSTKVTDAAIQEVIQSIGSRLTVLHLGGCSSVHHPDTLSAIATHCVNGTLTSLDISGCGQVSPNLTEFTTIRSHLPAVARNAFFVHAFLDTHIEHLELVIGSTKPVDLLSGASMCHLHRRITDALFVAWPTLTDLNISVCTGVSDSGLNAISCLPLTSLAAHAVSVTDAGVRALLRHSMPLQMCNLSLTAITIRSVRSIAALETVRCANVRCCAGLVGCSAQAIAALHTTIQKRGGRGIIGSEALPHNQMDTHGSYGGADGTVAGGNALASGSSSQLVTRGNFKFDWNA</sequence>
<gene>
    <name evidence="1" type="ORF">JKP88DRAFT_267006</name>
</gene>
<reference evidence="1" key="1">
    <citation type="submission" date="2021-02" db="EMBL/GenBank/DDBJ databases">
        <title>First Annotated Genome of the Yellow-green Alga Tribonema minus.</title>
        <authorList>
            <person name="Mahan K.M."/>
        </authorList>
    </citation>
    <scope>NUCLEOTIDE SEQUENCE</scope>
    <source>
        <strain evidence="1">UTEX B ZZ1240</strain>
    </source>
</reference>
<name>A0A836CLV5_9STRA</name>
<protein>
    <submittedName>
        <fullName evidence="1">Uncharacterized protein</fullName>
    </submittedName>
</protein>
<dbReference type="OrthoDB" id="550575at2759"/>
<keyword evidence="2" id="KW-1185">Reference proteome</keyword>
<evidence type="ECO:0000313" key="2">
    <source>
        <dbReference type="Proteomes" id="UP000664859"/>
    </source>
</evidence>
<feature type="non-terminal residue" evidence="1">
    <location>
        <position position="1"/>
    </location>
</feature>
<dbReference type="InterPro" id="IPR032675">
    <property type="entry name" value="LRR_dom_sf"/>
</dbReference>
<accession>A0A836CLV5</accession>
<dbReference type="EMBL" id="JAFCMP010000038">
    <property type="protein sequence ID" value="KAG5190149.1"/>
    <property type="molecule type" value="Genomic_DNA"/>
</dbReference>
<proteinExistence type="predicted"/>
<dbReference type="PANTHER" id="PTHR13318:SF95">
    <property type="entry name" value="F-BOX PROTEIN YLR352W"/>
    <property type="match status" value="1"/>
</dbReference>